<reference evidence="2" key="1">
    <citation type="submission" date="2020-10" db="EMBL/GenBank/DDBJ databases">
        <title>Taxonomic study of unclassified bacteria belonging to the class Ktedonobacteria.</title>
        <authorList>
            <person name="Yabe S."/>
            <person name="Wang C.M."/>
            <person name="Zheng Y."/>
            <person name="Sakai Y."/>
            <person name="Cavaletti L."/>
            <person name="Monciardini P."/>
            <person name="Donadio S."/>
        </authorList>
    </citation>
    <scope>NUCLEOTIDE SEQUENCE</scope>
    <source>
        <strain evidence="2">ID150040</strain>
    </source>
</reference>
<evidence type="ECO:0000259" key="1">
    <source>
        <dbReference type="Pfam" id="PF20703"/>
    </source>
</evidence>
<dbReference type="PANTHER" id="PTHR34301">
    <property type="entry name" value="DNA-BINDING PROTEIN-RELATED"/>
    <property type="match status" value="1"/>
</dbReference>
<keyword evidence="3" id="KW-1185">Reference proteome</keyword>
<evidence type="ECO:0000313" key="3">
    <source>
        <dbReference type="Proteomes" id="UP000597444"/>
    </source>
</evidence>
<feature type="domain" description="Novel STAND NTPase 1" evidence="1">
    <location>
        <begin position="17"/>
        <end position="244"/>
    </location>
</feature>
<name>A0A8J3N1D5_9CHLR</name>
<dbReference type="PANTHER" id="PTHR34301:SF8">
    <property type="entry name" value="ATPASE DOMAIN-CONTAINING PROTEIN"/>
    <property type="match status" value="1"/>
</dbReference>
<dbReference type="Gene3D" id="3.40.50.300">
    <property type="entry name" value="P-loop containing nucleotide triphosphate hydrolases"/>
    <property type="match status" value="1"/>
</dbReference>
<dbReference type="Pfam" id="PF20703">
    <property type="entry name" value="nSTAND1"/>
    <property type="match status" value="1"/>
</dbReference>
<proteinExistence type="predicted"/>
<dbReference type="InterPro" id="IPR049052">
    <property type="entry name" value="nSTAND1"/>
</dbReference>
<evidence type="ECO:0000313" key="2">
    <source>
        <dbReference type="EMBL" id="GHO93862.1"/>
    </source>
</evidence>
<dbReference type="EMBL" id="BNJK01000001">
    <property type="protein sequence ID" value="GHO93862.1"/>
    <property type="molecule type" value="Genomic_DNA"/>
</dbReference>
<protein>
    <recommendedName>
        <fullName evidence="1">Novel STAND NTPase 1 domain-containing protein</fullName>
    </recommendedName>
</protein>
<organism evidence="2 3">
    <name type="scientific">Reticulibacter mediterranei</name>
    <dbReference type="NCBI Taxonomy" id="2778369"/>
    <lineage>
        <taxon>Bacteria</taxon>
        <taxon>Bacillati</taxon>
        <taxon>Chloroflexota</taxon>
        <taxon>Ktedonobacteria</taxon>
        <taxon>Ktedonobacterales</taxon>
        <taxon>Reticulibacteraceae</taxon>
        <taxon>Reticulibacter</taxon>
    </lineage>
</organism>
<comment type="caution">
    <text evidence="2">The sequence shown here is derived from an EMBL/GenBank/DDBJ whole genome shotgun (WGS) entry which is preliminary data.</text>
</comment>
<dbReference type="Proteomes" id="UP000597444">
    <property type="component" value="Unassembled WGS sequence"/>
</dbReference>
<dbReference type="SUPFAM" id="SSF52540">
    <property type="entry name" value="P-loop containing nucleoside triphosphate hydrolases"/>
    <property type="match status" value="1"/>
</dbReference>
<gene>
    <name evidence="2" type="ORF">KSF_039100</name>
</gene>
<accession>A0A8J3N1D5</accession>
<dbReference type="AlphaFoldDB" id="A0A8J3N1D5"/>
<sequence length="464" mass="54165">MKSRPLNPYYNMMAVRPAEMFFGREDLLQQLFSLVAHQQSVSLVGPRHIGKSSILCSMDSPTVQQLFEEDLSHHIFVWLDLREFPSRKTADDFFEKVNKQIIEHCADKVDLLVEDEEEERAEIFRSLLDQVNEQGYHLVLLMDAFDNVARNPHFDLEFFSFLRSQATKVSYVTASVAPLAQICHRAVEESPFFNIFAMYPVGPLTPEEAEQLIQKPAAKARVPFSEEESVWVLRQAGRHPFFIQRVCHYLFEEKVTQNGQPFNPNRVKIQAYNELQHHFEASWERLDEVQRDQLRNEAQRKGERERTLPELSESGLFRKFVRDKYQILLFRMSIDLVEKVLDDIDDFKALGESDLRHLKSVSQRLKNNGRSSALERGAAVRSVLTDAFESLHGVGLRNDMAPGWELYNILYYRYFKHHLKNEQIVGRLGLSSTRKFYRQRQRAIEMLFNNLIEMEMLAGGNDED</sequence>
<dbReference type="InterPro" id="IPR027417">
    <property type="entry name" value="P-loop_NTPase"/>
</dbReference>
<dbReference type="RefSeq" id="WP_220204629.1">
    <property type="nucleotide sequence ID" value="NZ_BNJK01000001.1"/>
</dbReference>